<dbReference type="Pfam" id="PF01592">
    <property type="entry name" value="NifU_N"/>
    <property type="match status" value="1"/>
</dbReference>
<keyword evidence="4" id="KW-1185">Reference proteome</keyword>
<reference evidence="3 4" key="1">
    <citation type="submission" date="2016-10" db="EMBL/GenBank/DDBJ databases">
        <authorList>
            <person name="de Groot N.N."/>
        </authorList>
    </citation>
    <scope>NUCLEOTIDE SEQUENCE [LARGE SCALE GENOMIC DNA]</scope>
    <source>
        <strain evidence="3 4">DSM 27630</strain>
    </source>
</reference>
<dbReference type="Proteomes" id="UP000198668">
    <property type="component" value="Unassembled WGS sequence"/>
</dbReference>
<organism evidence="3 4">
    <name type="scientific">Pisciglobus halotolerans</name>
    <dbReference type="NCBI Taxonomy" id="745365"/>
    <lineage>
        <taxon>Bacteria</taxon>
        <taxon>Bacillati</taxon>
        <taxon>Bacillota</taxon>
        <taxon>Bacilli</taxon>
        <taxon>Lactobacillales</taxon>
        <taxon>Carnobacteriaceae</taxon>
    </lineage>
</organism>
<evidence type="ECO:0000256" key="1">
    <source>
        <dbReference type="ARBA" id="ARBA00006420"/>
    </source>
</evidence>
<dbReference type="GO" id="GO:0051536">
    <property type="term" value="F:iron-sulfur cluster binding"/>
    <property type="evidence" value="ECO:0007669"/>
    <property type="project" value="InterPro"/>
</dbReference>
<feature type="domain" description="NIF system FeS cluster assembly NifU N-terminal" evidence="2">
    <location>
        <begin position="10"/>
        <end position="128"/>
    </location>
</feature>
<dbReference type="SUPFAM" id="SSF82649">
    <property type="entry name" value="SufE/NifU"/>
    <property type="match status" value="1"/>
</dbReference>
<evidence type="ECO:0000313" key="3">
    <source>
        <dbReference type="EMBL" id="SFH65218.1"/>
    </source>
</evidence>
<dbReference type="RefSeq" id="WP_092091848.1">
    <property type="nucleotide sequence ID" value="NZ_FOQE01000009.1"/>
</dbReference>
<dbReference type="OrthoDB" id="9804157at2"/>
<dbReference type="GO" id="GO:0005506">
    <property type="term" value="F:iron ion binding"/>
    <property type="evidence" value="ECO:0007669"/>
    <property type="project" value="InterPro"/>
</dbReference>
<dbReference type="InterPro" id="IPR002871">
    <property type="entry name" value="NIF_FeS_clus_asmbl_NifU_N"/>
</dbReference>
<dbReference type="GO" id="GO:0016226">
    <property type="term" value="P:iron-sulfur cluster assembly"/>
    <property type="evidence" value="ECO:0007669"/>
    <property type="project" value="InterPro"/>
</dbReference>
<dbReference type="Gene3D" id="3.90.1010.10">
    <property type="match status" value="1"/>
</dbReference>
<dbReference type="EMBL" id="FOQE01000009">
    <property type="protein sequence ID" value="SFH65218.1"/>
    <property type="molecule type" value="Genomic_DNA"/>
</dbReference>
<protein>
    <submittedName>
        <fullName evidence="3">FeS assembly scaffold apoprotein IscU</fullName>
    </submittedName>
</protein>
<proteinExistence type="inferred from homology"/>
<name>A0A1I3BSB6_9LACT</name>
<comment type="similarity">
    <text evidence="1">Belongs to the NifU family.</text>
</comment>
<dbReference type="NCBIfam" id="TIGR01994">
    <property type="entry name" value="SUF_scaf_2"/>
    <property type="match status" value="1"/>
</dbReference>
<gene>
    <name evidence="3" type="ORF">SAMN04489868_10922</name>
</gene>
<dbReference type="CDD" id="cd06664">
    <property type="entry name" value="IscU_like"/>
    <property type="match status" value="1"/>
</dbReference>
<sequence>MALSKLEQLYRQVIVDHSSHPHHYGDMTDPTQAVELHNPSCGDLIEVQVKLMEDHIQDIRFSGSGCTISRASASMMTDLMKGKTIAEARQLINAFSLMMQGSTPQQEEIFGDAMMLQTVSKFPTRIKCATLAWKALEKALEPA</sequence>
<dbReference type="FunFam" id="3.90.1010.10:FF:000002">
    <property type="entry name" value="Iron-sulfur cluster assembly scaffold protein NifU"/>
    <property type="match status" value="1"/>
</dbReference>
<evidence type="ECO:0000259" key="2">
    <source>
        <dbReference type="Pfam" id="PF01592"/>
    </source>
</evidence>
<dbReference type="PANTHER" id="PTHR10093">
    <property type="entry name" value="IRON-SULFUR CLUSTER ASSEMBLY ENZYME NIFU HOMOLOG"/>
    <property type="match status" value="1"/>
</dbReference>
<evidence type="ECO:0000313" key="4">
    <source>
        <dbReference type="Proteomes" id="UP000198668"/>
    </source>
</evidence>
<dbReference type="AlphaFoldDB" id="A0A1I3BSB6"/>
<accession>A0A1I3BSB6</accession>